<dbReference type="OrthoDB" id="6274257at2759"/>
<gene>
    <name evidence="9" type="ORF">HDID_LOCUS7707</name>
    <name evidence="10" type="ORF">WMSIL1_LOCUS11333</name>
</gene>
<dbReference type="EMBL" id="UYSG01010967">
    <property type="protein sequence ID" value="VDL60025.1"/>
    <property type="molecule type" value="Genomic_DNA"/>
</dbReference>
<feature type="region of interest" description="Disordered" evidence="7">
    <location>
        <begin position="157"/>
        <end position="176"/>
    </location>
</feature>
<feature type="compositionally biased region" description="Polar residues" evidence="7">
    <location>
        <begin position="444"/>
        <end position="464"/>
    </location>
</feature>
<dbReference type="GO" id="GO:0007165">
    <property type="term" value="P:signal transduction"/>
    <property type="evidence" value="ECO:0007669"/>
    <property type="project" value="TreeGrafter"/>
</dbReference>
<dbReference type="InterPro" id="IPR050591">
    <property type="entry name" value="GSK-3"/>
</dbReference>
<evidence type="ECO:0000256" key="2">
    <source>
        <dbReference type="ARBA" id="ARBA00022527"/>
    </source>
</evidence>
<dbReference type="GO" id="GO:0004674">
    <property type="term" value="F:protein serine/threonine kinase activity"/>
    <property type="evidence" value="ECO:0007669"/>
    <property type="project" value="UniProtKB-KW"/>
</dbReference>
<proteinExistence type="inferred from homology"/>
<dbReference type="PANTHER" id="PTHR24057:SF0">
    <property type="entry name" value="PROTEIN KINASE SHAGGY-RELATED"/>
    <property type="match status" value="1"/>
</dbReference>
<dbReference type="SMART" id="SM00220">
    <property type="entry name" value="S_TKc"/>
    <property type="match status" value="1"/>
</dbReference>
<evidence type="ECO:0000313" key="9">
    <source>
        <dbReference type="EMBL" id="VDL60025.1"/>
    </source>
</evidence>
<evidence type="ECO:0000259" key="8">
    <source>
        <dbReference type="PROSITE" id="PS50011"/>
    </source>
</evidence>
<evidence type="ECO:0000256" key="3">
    <source>
        <dbReference type="ARBA" id="ARBA00022679"/>
    </source>
</evidence>
<dbReference type="InterPro" id="IPR039192">
    <property type="entry name" value="STKc_GSK3"/>
</dbReference>
<dbReference type="Gene3D" id="3.30.200.20">
    <property type="entry name" value="Phosphorylase Kinase, domain 1"/>
    <property type="match status" value="1"/>
</dbReference>
<dbReference type="GO" id="GO:0005634">
    <property type="term" value="C:nucleus"/>
    <property type="evidence" value="ECO:0007669"/>
    <property type="project" value="TreeGrafter"/>
</dbReference>
<feature type="domain" description="Protein kinase" evidence="8">
    <location>
        <begin position="68"/>
        <end position="401"/>
    </location>
</feature>
<dbReference type="GO" id="GO:0030154">
    <property type="term" value="P:cell differentiation"/>
    <property type="evidence" value="ECO:0007669"/>
    <property type="project" value="TreeGrafter"/>
</dbReference>
<keyword evidence="2" id="KW-0723">Serine/threonine-protein kinase</keyword>
<name>A0A0R3SRC2_HYMDI</name>
<reference evidence="9 11" key="2">
    <citation type="submission" date="2018-11" db="EMBL/GenBank/DDBJ databases">
        <authorList>
            <consortium name="Pathogen Informatics"/>
        </authorList>
    </citation>
    <scope>NUCLEOTIDE SEQUENCE [LARGE SCALE GENOMIC DNA]</scope>
</reference>
<feature type="compositionally biased region" description="Polar residues" evidence="7">
    <location>
        <begin position="8"/>
        <end position="23"/>
    </location>
</feature>
<dbReference type="PANTHER" id="PTHR24057">
    <property type="entry name" value="GLYCOGEN SYNTHASE KINASE-3 ALPHA"/>
    <property type="match status" value="1"/>
</dbReference>
<feature type="compositionally biased region" description="Low complexity" evidence="7">
    <location>
        <begin position="157"/>
        <end position="170"/>
    </location>
</feature>
<evidence type="ECO:0000313" key="13">
    <source>
        <dbReference type="WBParaSite" id="HDID_0000770901-mRNA-1"/>
    </source>
</evidence>
<dbReference type="FunFam" id="1.10.510.10:FF:000624">
    <property type="entry name" value="Mitogen-activated protein kinase"/>
    <property type="match status" value="1"/>
</dbReference>
<reference evidence="13" key="1">
    <citation type="submission" date="2017-02" db="UniProtKB">
        <authorList>
            <consortium name="WormBaseParasite"/>
        </authorList>
    </citation>
    <scope>IDENTIFICATION</scope>
</reference>
<evidence type="ECO:0000313" key="10">
    <source>
        <dbReference type="EMBL" id="VUZ52936.1"/>
    </source>
</evidence>
<evidence type="ECO:0000313" key="12">
    <source>
        <dbReference type="Proteomes" id="UP000321570"/>
    </source>
</evidence>
<sequence>MSLASRHSGATQGSNHTNANNASKPAHGKSSRMGGPFASLISGRLAMPRQLVVQARNALDNTPVQIHLSFSGTIGQGTFGQIEKATLTTPPPTKTSDEKSSSSVNAANSADTTVLSVAVKRVLQDPRYKNRELSIMQKLNRHPNVVKFYYYFFSTSSSSSRTRSRGSQSQALEGECSDVPPNTDMDVYLHLVLECFPGSLCELVYVYFQRTMSIPPLTVKLFTYQMLKALAYLHSHQICHRDLKSSNLLVNEQTMVLKLCDFGSAKEMVPGTTNVSYISSRYYRAPELLFGAQMYTCAIDTWGAGCVLAEMLRHQCLFTGVDSVDQLVKVIRVLGTPTAEDIASMNPMYESYNFPDVQSCPVKLFFPRHTPADLLALMSKMLVYNPNNRLPPRQGLLDRAFDEIRDLRAAGGKLPNGNPLPPHLFDSDPVDSIGNKPTGDAKGQGQSETDGNTSQSVNTDSSKPASGDGIKQSTENPSS</sequence>
<feature type="region of interest" description="Disordered" evidence="7">
    <location>
        <begin position="1"/>
        <end position="35"/>
    </location>
</feature>
<dbReference type="InterPro" id="IPR011009">
    <property type="entry name" value="Kinase-like_dom_sf"/>
</dbReference>
<protein>
    <submittedName>
        <fullName evidence="13">Protein kinase domain-containing protein</fullName>
    </submittedName>
</protein>
<keyword evidence="3" id="KW-0808">Transferase</keyword>
<dbReference type="SUPFAM" id="SSF56112">
    <property type="entry name" value="Protein kinase-like (PK-like)"/>
    <property type="match status" value="1"/>
</dbReference>
<dbReference type="AlphaFoldDB" id="A0A0R3SRC2"/>
<evidence type="ECO:0000256" key="5">
    <source>
        <dbReference type="ARBA" id="ARBA00022777"/>
    </source>
</evidence>
<dbReference type="Proteomes" id="UP000274504">
    <property type="component" value="Unassembled WGS sequence"/>
</dbReference>
<dbReference type="WBParaSite" id="HDID_0000770901-mRNA-1">
    <property type="protein sequence ID" value="HDID_0000770901-mRNA-1"/>
    <property type="gene ID" value="HDID_0000770901"/>
</dbReference>
<feature type="region of interest" description="Disordered" evidence="7">
    <location>
        <begin position="85"/>
        <end position="107"/>
    </location>
</feature>
<reference evidence="10 12" key="3">
    <citation type="submission" date="2019-07" db="EMBL/GenBank/DDBJ databases">
        <authorList>
            <person name="Jastrzebski P J."/>
            <person name="Paukszto L."/>
            <person name="Jastrzebski P J."/>
        </authorList>
    </citation>
    <scope>NUCLEOTIDE SEQUENCE [LARGE SCALE GENOMIC DNA]</scope>
    <source>
        <strain evidence="10 12">WMS-il1</strain>
    </source>
</reference>
<dbReference type="InterPro" id="IPR008271">
    <property type="entry name" value="Ser/Thr_kinase_AS"/>
</dbReference>
<keyword evidence="12" id="KW-1185">Reference proteome</keyword>
<dbReference type="Proteomes" id="UP000321570">
    <property type="component" value="Unassembled WGS sequence"/>
</dbReference>
<feature type="region of interest" description="Disordered" evidence="7">
    <location>
        <begin position="411"/>
        <end position="479"/>
    </location>
</feature>
<dbReference type="EMBL" id="CABIJS010000543">
    <property type="protein sequence ID" value="VUZ52936.1"/>
    <property type="molecule type" value="Genomic_DNA"/>
</dbReference>
<dbReference type="GO" id="GO:0005524">
    <property type="term" value="F:ATP binding"/>
    <property type="evidence" value="ECO:0007669"/>
    <property type="project" value="UniProtKB-KW"/>
</dbReference>
<accession>A0A0R3SRC2</accession>
<dbReference type="STRING" id="6216.A0A0R3SRC2"/>
<keyword evidence="4" id="KW-0547">Nucleotide-binding</keyword>
<keyword evidence="5" id="KW-0418">Kinase</keyword>
<dbReference type="PROSITE" id="PS50011">
    <property type="entry name" value="PROTEIN_KINASE_DOM"/>
    <property type="match status" value="1"/>
</dbReference>
<dbReference type="Pfam" id="PF00069">
    <property type="entry name" value="Pkinase"/>
    <property type="match status" value="1"/>
</dbReference>
<dbReference type="InterPro" id="IPR000719">
    <property type="entry name" value="Prot_kinase_dom"/>
</dbReference>
<comment type="similarity">
    <text evidence="1">Belongs to the protein kinase superfamily. CMGC Ser/Thr protein kinase family. GSK-3 subfamily.</text>
</comment>
<dbReference type="CDD" id="cd14137">
    <property type="entry name" value="STKc_GSK3"/>
    <property type="match status" value="1"/>
</dbReference>
<evidence type="ECO:0000256" key="4">
    <source>
        <dbReference type="ARBA" id="ARBA00022741"/>
    </source>
</evidence>
<dbReference type="Gene3D" id="1.10.510.10">
    <property type="entry name" value="Transferase(Phosphotransferase) domain 1"/>
    <property type="match status" value="1"/>
</dbReference>
<dbReference type="PROSITE" id="PS00108">
    <property type="entry name" value="PROTEIN_KINASE_ST"/>
    <property type="match status" value="1"/>
</dbReference>
<evidence type="ECO:0000256" key="6">
    <source>
        <dbReference type="ARBA" id="ARBA00022840"/>
    </source>
</evidence>
<dbReference type="GO" id="GO:0005737">
    <property type="term" value="C:cytoplasm"/>
    <property type="evidence" value="ECO:0007669"/>
    <property type="project" value="TreeGrafter"/>
</dbReference>
<organism evidence="13">
    <name type="scientific">Hymenolepis diminuta</name>
    <name type="common">Rat tapeworm</name>
    <dbReference type="NCBI Taxonomy" id="6216"/>
    <lineage>
        <taxon>Eukaryota</taxon>
        <taxon>Metazoa</taxon>
        <taxon>Spiralia</taxon>
        <taxon>Lophotrochozoa</taxon>
        <taxon>Platyhelminthes</taxon>
        <taxon>Cestoda</taxon>
        <taxon>Eucestoda</taxon>
        <taxon>Cyclophyllidea</taxon>
        <taxon>Hymenolepididae</taxon>
        <taxon>Hymenolepis</taxon>
    </lineage>
</organism>
<evidence type="ECO:0000256" key="1">
    <source>
        <dbReference type="ARBA" id="ARBA00005527"/>
    </source>
</evidence>
<keyword evidence="6" id="KW-0067">ATP-binding</keyword>
<evidence type="ECO:0000313" key="11">
    <source>
        <dbReference type="Proteomes" id="UP000274504"/>
    </source>
</evidence>
<evidence type="ECO:0000256" key="7">
    <source>
        <dbReference type="SAM" id="MobiDB-lite"/>
    </source>
</evidence>